<dbReference type="Proteomes" id="UP001596978">
    <property type="component" value="Unassembled WGS sequence"/>
</dbReference>
<proteinExistence type="predicted"/>
<evidence type="ECO:0000313" key="2">
    <source>
        <dbReference type="EMBL" id="MFD0864182.1"/>
    </source>
</evidence>
<comment type="caution">
    <text evidence="2">The sequence shown here is derived from an EMBL/GenBank/DDBJ whole genome shotgun (WGS) entry which is preliminary data.</text>
</comment>
<dbReference type="InterPro" id="IPR018712">
    <property type="entry name" value="Tle1-like_cat"/>
</dbReference>
<dbReference type="PANTHER" id="PTHR33840:SF1">
    <property type="entry name" value="TLE1 PHOSPHOLIPASE DOMAIN-CONTAINING PROTEIN"/>
    <property type="match status" value="1"/>
</dbReference>
<reference evidence="3" key="1">
    <citation type="journal article" date="2019" name="Int. J. Syst. Evol. Microbiol.">
        <title>The Global Catalogue of Microorganisms (GCM) 10K type strain sequencing project: providing services to taxonomists for standard genome sequencing and annotation.</title>
        <authorList>
            <consortium name="The Broad Institute Genomics Platform"/>
            <consortium name="The Broad Institute Genome Sequencing Center for Infectious Disease"/>
            <person name="Wu L."/>
            <person name="Ma J."/>
        </authorList>
    </citation>
    <scope>NUCLEOTIDE SEQUENCE [LARGE SCALE GENOMIC DNA]</scope>
    <source>
        <strain evidence="3">CCUG 62952</strain>
    </source>
</reference>
<protein>
    <submittedName>
        <fullName evidence="2">T6SS phospholipase effector Tle1-like catalytic domain-containing protein</fullName>
    </submittedName>
</protein>
<gene>
    <name evidence="2" type="ORF">ACFQ1M_18345</name>
</gene>
<name>A0ABW3D5I6_9FLAO</name>
<dbReference type="PANTHER" id="PTHR33840">
    <property type="match status" value="1"/>
</dbReference>
<dbReference type="Pfam" id="PF09994">
    <property type="entry name" value="T6SS_Tle1-like_cat"/>
    <property type="match status" value="1"/>
</dbReference>
<accession>A0ABW3D5I6</accession>
<dbReference type="EMBL" id="JBHTJH010000026">
    <property type="protein sequence ID" value="MFD0864182.1"/>
    <property type="molecule type" value="Genomic_DNA"/>
</dbReference>
<evidence type="ECO:0000259" key="1">
    <source>
        <dbReference type="Pfam" id="PF09994"/>
    </source>
</evidence>
<organism evidence="2 3">
    <name type="scientific">Sungkyunkwania multivorans</name>
    <dbReference type="NCBI Taxonomy" id="1173618"/>
    <lineage>
        <taxon>Bacteria</taxon>
        <taxon>Pseudomonadati</taxon>
        <taxon>Bacteroidota</taxon>
        <taxon>Flavobacteriia</taxon>
        <taxon>Flavobacteriales</taxon>
        <taxon>Flavobacteriaceae</taxon>
        <taxon>Sungkyunkwania</taxon>
    </lineage>
</organism>
<keyword evidence="3" id="KW-1185">Reference proteome</keyword>
<dbReference type="RefSeq" id="WP_386411351.1">
    <property type="nucleotide sequence ID" value="NZ_JBHTJH010000026.1"/>
</dbReference>
<evidence type="ECO:0000313" key="3">
    <source>
        <dbReference type="Proteomes" id="UP001596978"/>
    </source>
</evidence>
<feature type="domain" description="T6SS Phospholipase effector Tle1-like catalytic" evidence="1">
    <location>
        <begin position="89"/>
        <end position="327"/>
    </location>
</feature>
<sequence>MPELGLEATPANGQETRNALSGVDVSTSKVHVCDADFQELVPDDSAYFTVGVFFDGTLNNAANTQARLEYENKQAGRPYDRDQAKVYNTWYTFQKSGSYDNDFSNVARMQRAYEEIIEDDNYQIPIYIEGIGTEDHESDSGILGAAQGLGATGVRAKVLKGCEEVVDVIKQKQVEKISCLRIDTYGFSRGAAAARNFVFEIKKNKGDFKKMGGGRARTKIYHQVPNGYLGELLEENGIEVNMVQVRFVGLYDTVASLGINHDNDTRELNLDAVRKANHTFQIAADDEHRVNFRLTNINSAGSKGVQKELPGVHSDIGGGYTDNSNEEVTLNYANTIFGVPELRRQRQRLIEEGWYLEDEITAGWLSKELTAKRTGIRNTYSHIPLHIMVQYSITKQLAYDLGLIQDQFSIEGDELTQAKSRVDDYVFYGGAKFSYDNIADREIIRKLRNRYFHFSAHYDDKVVGLIAPHKPNFIDGERTRVIQNG</sequence>